<dbReference type="GO" id="GO:0005524">
    <property type="term" value="F:ATP binding"/>
    <property type="evidence" value="ECO:0007669"/>
    <property type="project" value="UniProtKB-KW"/>
</dbReference>
<evidence type="ECO:0000259" key="17">
    <source>
        <dbReference type="PROSITE" id="PS50885"/>
    </source>
</evidence>
<accession>A0A1I0AI88</accession>
<dbReference type="Gene3D" id="3.30.565.10">
    <property type="entry name" value="Histidine kinase-like ATPase, C-terminal domain"/>
    <property type="match status" value="1"/>
</dbReference>
<evidence type="ECO:0000256" key="12">
    <source>
        <dbReference type="ARBA" id="ARBA00023012"/>
    </source>
</evidence>
<feature type="domain" description="HAMP" evidence="17">
    <location>
        <begin position="178"/>
        <end position="230"/>
    </location>
</feature>
<evidence type="ECO:0000256" key="4">
    <source>
        <dbReference type="ARBA" id="ARBA00022475"/>
    </source>
</evidence>
<evidence type="ECO:0000313" key="19">
    <source>
        <dbReference type="Proteomes" id="UP000198508"/>
    </source>
</evidence>
<keyword evidence="11 14" id="KW-1133">Transmembrane helix</keyword>
<keyword evidence="10" id="KW-0067">ATP-binding</keyword>
<keyword evidence="19" id="KW-1185">Reference proteome</keyword>
<gene>
    <name evidence="18" type="ORF">SAMN05216313_10152</name>
</gene>
<dbReference type="GO" id="GO:0005886">
    <property type="term" value="C:plasma membrane"/>
    <property type="evidence" value="ECO:0007669"/>
    <property type="project" value="UniProtKB-SubCell"/>
</dbReference>
<keyword evidence="4" id="KW-1003">Cell membrane</keyword>
<dbReference type="Pfam" id="PF00512">
    <property type="entry name" value="HisKA"/>
    <property type="match status" value="1"/>
</dbReference>
<dbReference type="PANTHER" id="PTHR45528:SF1">
    <property type="entry name" value="SENSOR HISTIDINE KINASE CPXA"/>
    <property type="match status" value="1"/>
</dbReference>
<evidence type="ECO:0000256" key="15">
    <source>
        <dbReference type="SAM" id="SignalP"/>
    </source>
</evidence>
<evidence type="ECO:0000256" key="8">
    <source>
        <dbReference type="ARBA" id="ARBA00022741"/>
    </source>
</evidence>
<dbReference type="InterPro" id="IPR003594">
    <property type="entry name" value="HATPase_dom"/>
</dbReference>
<dbReference type="InterPro" id="IPR036890">
    <property type="entry name" value="HATPase_C_sf"/>
</dbReference>
<organism evidence="18 19">
    <name type="scientific">Enterocloster lavalensis</name>
    <dbReference type="NCBI Taxonomy" id="460384"/>
    <lineage>
        <taxon>Bacteria</taxon>
        <taxon>Bacillati</taxon>
        <taxon>Bacillota</taxon>
        <taxon>Clostridia</taxon>
        <taxon>Lachnospirales</taxon>
        <taxon>Lachnospiraceae</taxon>
        <taxon>Enterocloster</taxon>
    </lineage>
</organism>
<dbReference type="PRINTS" id="PR00344">
    <property type="entry name" value="BCTRLSENSOR"/>
</dbReference>
<keyword evidence="12" id="KW-0902">Two-component regulatory system</keyword>
<dbReference type="SUPFAM" id="SSF47384">
    <property type="entry name" value="Homodimeric domain of signal transducing histidine kinase"/>
    <property type="match status" value="1"/>
</dbReference>
<evidence type="ECO:0000256" key="14">
    <source>
        <dbReference type="SAM" id="Phobius"/>
    </source>
</evidence>
<dbReference type="InterPro" id="IPR003661">
    <property type="entry name" value="HisK_dim/P_dom"/>
</dbReference>
<dbReference type="SUPFAM" id="SSF158472">
    <property type="entry name" value="HAMP domain-like"/>
    <property type="match status" value="1"/>
</dbReference>
<dbReference type="AlphaFoldDB" id="A0A1I0AI88"/>
<dbReference type="Pfam" id="PF00672">
    <property type="entry name" value="HAMP"/>
    <property type="match status" value="1"/>
</dbReference>
<evidence type="ECO:0000256" key="2">
    <source>
        <dbReference type="ARBA" id="ARBA00004651"/>
    </source>
</evidence>
<dbReference type="PROSITE" id="PS50109">
    <property type="entry name" value="HIS_KIN"/>
    <property type="match status" value="1"/>
</dbReference>
<sequence length="446" mass="49329">MKLKTKLVLLVFFILAVSMGACAAFSIARLKEYSLSVQVESEREKLRIAGRAFRQVGTREDFENMGEIARDAYLKYQFGRCYQSGYALIKDGVCIANQTDYEIVNLDGLKGEYMVQELGKKHILLLRRALEYPDGFEVLAARDISDSWELLERQAGLYLTVFGGVSLAAAVIFALCLGRALKSLEELRQAAAAISCGELGSKVKVRGRDEIAQVGEAFNRMSEQVEEQVENLELLLGALAHEMKTPVTSIMGYSESLLSVRLSERQKKQALQNIHSAGVRMEQMSAKLLALVGMYENEAIRREELSLRDLLEQVREETRALPAARDVTLRVELQEDMRILGDRELLCSLFVNLVHNGCKASEPGGEVLVSARGRTVTVEDKGCGIPEKDLPHVTEAFYMADKSRSRSEGGSGLGLALGQRIVQLHGGTMEIESKVGEGTRVSVTFP</sequence>
<keyword evidence="6" id="KW-0808">Transferase</keyword>
<evidence type="ECO:0000256" key="13">
    <source>
        <dbReference type="ARBA" id="ARBA00023136"/>
    </source>
</evidence>
<dbReference type="InterPro" id="IPR036097">
    <property type="entry name" value="HisK_dim/P_sf"/>
</dbReference>
<name>A0A1I0AI88_9FIRM</name>
<dbReference type="CDD" id="cd00082">
    <property type="entry name" value="HisKA"/>
    <property type="match status" value="1"/>
</dbReference>
<keyword evidence="9 18" id="KW-0418">Kinase</keyword>
<dbReference type="InterPro" id="IPR005467">
    <property type="entry name" value="His_kinase_dom"/>
</dbReference>
<keyword evidence="15" id="KW-0732">Signal</keyword>
<dbReference type="RefSeq" id="WP_092360330.1">
    <property type="nucleotide sequence ID" value="NZ_DAINWJ010000423.1"/>
</dbReference>
<evidence type="ECO:0000259" key="16">
    <source>
        <dbReference type="PROSITE" id="PS50109"/>
    </source>
</evidence>
<comment type="subcellular location">
    <subcellularLocation>
        <location evidence="2">Cell membrane</location>
        <topology evidence="2">Multi-pass membrane protein</topology>
    </subcellularLocation>
</comment>
<dbReference type="SMART" id="SM00304">
    <property type="entry name" value="HAMP"/>
    <property type="match status" value="1"/>
</dbReference>
<evidence type="ECO:0000256" key="10">
    <source>
        <dbReference type="ARBA" id="ARBA00022840"/>
    </source>
</evidence>
<dbReference type="SMART" id="SM00388">
    <property type="entry name" value="HisKA"/>
    <property type="match status" value="1"/>
</dbReference>
<evidence type="ECO:0000313" key="18">
    <source>
        <dbReference type="EMBL" id="SES94006.1"/>
    </source>
</evidence>
<dbReference type="Pfam" id="PF02518">
    <property type="entry name" value="HATPase_c"/>
    <property type="match status" value="1"/>
</dbReference>
<dbReference type="PROSITE" id="PS50885">
    <property type="entry name" value="HAMP"/>
    <property type="match status" value="1"/>
</dbReference>
<proteinExistence type="predicted"/>
<dbReference type="GO" id="GO:0000155">
    <property type="term" value="F:phosphorelay sensor kinase activity"/>
    <property type="evidence" value="ECO:0007669"/>
    <property type="project" value="InterPro"/>
</dbReference>
<evidence type="ECO:0000256" key="9">
    <source>
        <dbReference type="ARBA" id="ARBA00022777"/>
    </source>
</evidence>
<keyword evidence="7 14" id="KW-0812">Transmembrane</keyword>
<dbReference type="Gene3D" id="1.10.287.130">
    <property type="match status" value="1"/>
</dbReference>
<feature type="domain" description="Histidine kinase" evidence="16">
    <location>
        <begin position="238"/>
        <end position="446"/>
    </location>
</feature>
<keyword evidence="5" id="KW-0597">Phosphoprotein</keyword>
<dbReference type="CDD" id="cd06225">
    <property type="entry name" value="HAMP"/>
    <property type="match status" value="1"/>
</dbReference>
<dbReference type="PANTHER" id="PTHR45528">
    <property type="entry name" value="SENSOR HISTIDINE KINASE CPXA"/>
    <property type="match status" value="1"/>
</dbReference>
<dbReference type="InterPro" id="IPR004358">
    <property type="entry name" value="Sig_transdc_His_kin-like_C"/>
</dbReference>
<dbReference type="SUPFAM" id="SSF55874">
    <property type="entry name" value="ATPase domain of HSP90 chaperone/DNA topoisomerase II/histidine kinase"/>
    <property type="match status" value="1"/>
</dbReference>
<dbReference type="CDD" id="cd00075">
    <property type="entry name" value="HATPase"/>
    <property type="match status" value="1"/>
</dbReference>
<reference evidence="19" key="1">
    <citation type="submission" date="2016-10" db="EMBL/GenBank/DDBJ databases">
        <authorList>
            <person name="Varghese N."/>
            <person name="Submissions S."/>
        </authorList>
    </citation>
    <scope>NUCLEOTIDE SEQUENCE [LARGE SCALE GENOMIC DNA]</scope>
    <source>
        <strain evidence="19">NLAE-zl-G277</strain>
    </source>
</reference>
<evidence type="ECO:0000256" key="3">
    <source>
        <dbReference type="ARBA" id="ARBA00012438"/>
    </source>
</evidence>
<feature type="signal peptide" evidence="15">
    <location>
        <begin position="1"/>
        <end position="23"/>
    </location>
</feature>
<feature type="chain" id="PRO_5044372459" description="histidine kinase" evidence="15">
    <location>
        <begin position="24"/>
        <end position="446"/>
    </location>
</feature>
<evidence type="ECO:0000256" key="5">
    <source>
        <dbReference type="ARBA" id="ARBA00022553"/>
    </source>
</evidence>
<evidence type="ECO:0000256" key="11">
    <source>
        <dbReference type="ARBA" id="ARBA00022989"/>
    </source>
</evidence>
<keyword evidence="13 14" id="KW-0472">Membrane</keyword>
<dbReference type="EMBL" id="FOIM01000001">
    <property type="protein sequence ID" value="SES94006.1"/>
    <property type="molecule type" value="Genomic_DNA"/>
</dbReference>
<dbReference type="SMART" id="SM00387">
    <property type="entry name" value="HATPase_c"/>
    <property type="match status" value="1"/>
</dbReference>
<keyword evidence="8" id="KW-0547">Nucleotide-binding</keyword>
<comment type="catalytic activity">
    <reaction evidence="1">
        <text>ATP + protein L-histidine = ADP + protein N-phospho-L-histidine.</text>
        <dbReference type="EC" id="2.7.13.3"/>
    </reaction>
</comment>
<evidence type="ECO:0000256" key="7">
    <source>
        <dbReference type="ARBA" id="ARBA00022692"/>
    </source>
</evidence>
<evidence type="ECO:0000256" key="6">
    <source>
        <dbReference type="ARBA" id="ARBA00022679"/>
    </source>
</evidence>
<dbReference type="Proteomes" id="UP000198508">
    <property type="component" value="Unassembled WGS sequence"/>
</dbReference>
<evidence type="ECO:0000256" key="1">
    <source>
        <dbReference type="ARBA" id="ARBA00000085"/>
    </source>
</evidence>
<dbReference type="PROSITE" id="PS51257">
    <property type="entry name" value="PROKAR_LIPOPROTEIN"/>
    <property type="match status" value="1"/>
</dbReference>
<dbReference type="InterPro" id="IPR003660">
    <property type="entry name" value="HAMP_dom"/>
</dbReference>
<dbReference type="Gene3D" id="6.10.340.10">
    <property type="match status" value="1"/>
</dbReference>
<dbReference type="STRING" id="460384.SAMN05216313_10152"/>
<dbReference type="InterPro" id="IPR050398">
    <property type="entry name" value="HssS/ArlS-like"/>
</dbReference>
<feature type="transmembrane region" description="Helical" evidence="14">
    <location>
        <begin position="155"/>
        <end position="178"/>
    </location>
</feature>
<dbReference type="EC" id="2.7.13.3" evidence="3"/>
<dbReference type="GeneID" id="93277883"/>
<protein>
    <recommendedName>
        <fullName evidence="3">histidine kinase</fullName>
        <ecNumber evidence="3">2.7.13.3</ecNumber>
    </recommendedName>
</protein>